<dbReference type="SUPFAM" id="SSF53244">
    <property type="entry name" value="MurD-like peptide ligases, peptide-binding domain"/>
    <property type="match status" value="1"/>
</dbReference>
<dbReference type="Pfam" id="PF02875">
    <property type="entry name" value="Mur_ligase_C"/>
    <property type="match status" value="1"/>
</dbReference>
<feature type="modified residue" description="N6-carboxylysine" evidence="7">
    <location>
        <position position="227"/>
    </location>
</feature>
<dbReference type="NCBIfam" id="TIGR01085">
    <property type="entry name" value="murE"/>
    <property type="match status" value="1"/>
</dbReference>
<keyword evidence="7" id="KW-0067">ATP-binding</keyword>
<evidence type="ECO:0000256" key="1">
    <source>
        <dbReference type="ARBA" id="ARBA00005898"/>
    </source>
</evidence>
<evidence type="ECO:0000313" key="12">
    <source>
        <dbReference type="EMBL" id="MCL6268975.1"/>
    </source>
</evidence>
<evidence type="ECO:0000256" key="3">
    <source>
        <dbReference type="ARBA" id="ARBA00022960"/>
    </source>
</evidence>
<evidence type="ECO:0000256" key="5">
    <source>
        <dbReference type="ARBA" id="ARBA00023306"/>
    </source>
</evidence>
<dbReference type="SUPFAM" id="SSF63418">
    <property type="entry name" value="MurE/MurF N-terminal domain"/>
    <property type="match status" value="1"/>
</dbReference>
<dbReference type="InterPro" id="IPR035911">
    <property type="entry name" value="MurE/MurF_N"/>
</dbReference>
<dbReference type="HAMAP" id="MF_00208">
    <property type="entry name" value="MurE"/>
    <property type="match status" value="1"/>
</dbReference>
<evidence type="ECO:0000256" key="8">
    <source>
        <dbReference type="RuleBase" id="RU004135"/>
    </source>
</evidence>
<dbReference type="InterPro" id="IPR004101">
    <property type="entry name" value="Mur_ligase_C"/>
</dbReference>
<feature type="binding site" evidence="7">
    <location>
        <position position="195"/>
    </location>
    <ligand>
        <name>UDP-N-acetyl-alpha-D-muramoyl-L-alanyl-D-glutamate</name>
        <dbReference type="ChEBI" id="CHEBI:83900"/>
    </ligand>
</feature>
<feature type="binding site" evidence="7">
    <location>
        <position position="37"/>
    </location>
    <ligand>
        <name>UDP-N-acetyl-alpha-D-muramoyl-L-alanyl-D-glutamate</name>
        <dbReference type="ChEBI" id="CHEBI:83900"/>
    </ligand>
</feature>
<dbReference type="InterPro" id="IPR036615">
    <property type="entry name" value="Mur_ligase_C_dom_sf"/>
</dbReference>
<name>A0ABT0PCC8_9GAMM</name>
<feature type="binding site" evidence="7">
    <location>
        <position position="466"/>
    </location>
    <ligand>
        <name>meso-2,6-diaminopimelate</name>
        <dbReference type="ChEBI" id="CHEBI:57791"/>
    </ligand>
</feature>
<dbReference type="InterPro" id="IPR000713">
    <property type="entry name" value="Mur_ligase_N"/>
</dbReference>
<dbReference type="Gene3D" id="3.40.1190.10">
    <property type="entry name" value="Mur-like, catalytic domain"/>
    <property type="match status" value="1"/>
</dbReference>
<comment type="PTM">
    <text evidence="7">Carboxylation is probably crucial for Mg(2+) binding and, consequently, for the gamma-phosphate positioning of ATP.</text>
</comment>
<organism evidence="12 13">
    <name type="scientific">Parendozoicomonas callyspongiae</name>
    <dbReference type="NCBI Taxonomy" id="2942213"/>
    <lineage>
        <taxon>Bacteria</taxon>
        <taxon>Pseudomonadati</taxon>
        <taxon>Pseudomonadota</taxon>
        <taxon>Gammaproteobacteria</taxon>
        <taxon>Oceanospirillales</taxon>
        <taxon>Endozoicomonadaceae</taxon>
        <taxon>Parendozoicomonas</taxon>
    </lineage>
</organism>
<dbReference type="Proteomes" id="UP001203338">
    <property type="component" value="Unassembled WGS sequence"/>
</dbReference>
<evidence type="ECO:0000259" key="11">
    <source>
        <dbReference type="Pfam" id="PF08245"/>
    </source>
</evidence>
<dbReference type="InterPro" id="IPR036565">
    <property type="entry name" value="Mur-like_cat_sf"/>
</dbReference>
<comment type="caution">
    <text evidence="7">Lacks conserved residue(s) required for the propagation of feature annotation.</text>
</comment>
<comment type="subcellular location">
    <subcellularLocation>
        <location evidence="7 8">Cytoplasm</location>
    </subcellularLocation>
</comment>
<feature type="binding site" evidence="7">
    <location>
        <position position="193"/>
    </location>
    <ligand>
        <name>UDP-N-acetyl-alpha-D-muramoyl-L-alanyl-D-glutamate</name>
        <dbReference type="ChEBI" id="CHEBI:83900"/>
    </ligand>
</feature>
<dbReference type="PANTHER" id="PTHR23135">
    <property type="entry name" value="MUR LIGASE FAMILY MEMBER"/>
    <property type="match status" value="1"/>
</dbReference>
<dbReference type="PANTHER" id="PTHR23135:SF4">
    <property type="entry name" value="UDP-N-ACETYLMURAMOYL-L-ALANYL-D-GLUTAMATE--2,6-DIAMINOPIMELATE LIGASE MURE HOMOLOG, CHLOROPLASTIC"/>
    <property type="match status" value="1"/>
</dbReference>
<comment type="similarity">
    <text evidence="1 7">Belongs to the MurCDEF family. MurE subfamily.</text>
</comment>
<evidence type="ECO:0000259" key="9">
    <source>
        <dbReference type="Pfam" id="PF01225"/>
    </source>
</evidence>
<dbReference type="Gene3D" id="3.40.1390.10">
    <property type="entry name" value="MurE/MurF, N-terminal domain"/>
    <property type="match status" value="1"/>
</dbReference>
<dbReference type="RefSeq" id="WP_249697804.1">
    <property type="nucleotide sequence ID" value="NZ_JAMFLX010000003.1"/>
</dbReference>
<feature type="domain" description="Mur ligase central" evidence="11">
    <location>
        <begin position="116"/>
        <end position="317"/>
    </location>
</feature>
<dbReference type="Gene3D" id="3.90.190.20">
    <property type="entry name" value="Mur ligase, C-terminal domain"/>
    <property type="match status" value="1"/>
</dbReference>
<proteinExistence type="inferred from homology"/>
<dbReference type="Pfam" id="PF08245">
    <property type="entry name" value="Mur_ligase_M"/>
    <property type="match status" value="1"/>
</dbReference>
<feature type="binding site" evidence="7">
    <location>
        <begin position="413"/>
        <end position="416"/>
    </location>
    <ligand>
        <name>meso-2,6-diaminopimelate</name>
        <dbReference type="ChEBI" id="CHEBI:57791"/>
    </ligand>
</feature>
<feature type="binding site" evidence="7">
    <location>
        <begin position="118"/>
        <end position="124"/>
    </location>
    <ligand>
        <name>ATP</name>
        <dbReference type="ChEBI" id="CHEBI:30616"/>
    </ligand>
</feature>
<keyword evidence="7" id="KW-0547">Nucleotide-binding</keyword>
<keyword evidence="3 7" id="KW-0133">Cell shape</keyword>
<feature type="domain" description="Mur ligase C-terminal" evidence="10">
    <location>
        <begin position="340"/>
        <end position="468"/>
    </location>
</feature>
<accession>A0ABT0PCC8</accession>
<comment type="pathway">
    <text evidence="7 8">Cell wall biogenesis; peptidoglycan biosynthesis.</text>
</comment>
<comment type="function">
    <text evidence="7">Catalyzes the addition of meso-diaminopimelic acid to the nucleotide precursor UDP-N-acetylmuramoyl-L-alanyl-D-glutamate (UMAG) in the biosynthesis of bacterial cell-wall peptidoglycan.</text>
</comment>
<feature type="binding site" evidence="7">
    <location>
        <position position="389"/>
    </location>
    <ligand>
        <name>meso-2,6-diaminopimelate</name>
        <dbReference type="ChEBI" id="CHEBI:57791"/>
    </ligand>
</feature>
<feature type="binding site" evidence="7">
    <location>
        <position position="159"/>
    </location>
    <ligand>
        <name>UDP-N-acetyl-alpha-D-muramoyl-L-alanyl-D-glutamate</name>
        <dbReference type="ChEBI" id="CHEBI:83900"/>
    </ligand>
</feature>
<dbReference type="Pfam" id="PF01225">
    <property type="entry name" value="Mur_ligase"/>
    <property type="match status" value="1"/>
</dbReference>
<keyword evidence="6 7" id="KW-0961">Cell wall biogenesis/degradation</keyword>
<protein>
    <recommendedName>
        <fullName evidence="7">UDP-N-acetylmuramoyl-L-alanyl-D-glutamate--2,6-diaminopimelate ligase</fullName>
        <ecNumber evidence="7">6.3.2.13</ecNumber>
    </recommendedName>
    <alternativeName>
        <fullName evidence="7">Meso-A2pm-adding enzyme</fullName>
    </alternativeName>
    <alternativeName>
        <fullName evidence="7">Meso-diaminopimelate-adding enzyme</fullName>
    </alternativeName>
    <alternativeName>
        <fullName evidence="7">UDP-MurNAc-L-Ala-D-Glu:meso-diaminopimelate ligase</fullName>
    </alternativeName>
    <alternativeName>
        <fullName evidence="7">UDP-MurNAc-tripeptide synthetase</fullName>
    </alternativeName>
    <alternativeName>
        <fullName evidence="7">UDP-N-acetylmuramyl-tripeptide synthetase</fullName>
    </alternativeName>
</protein>
<feature type="short sequence motif" description="Meso-diaminopimelate recognition motif" evidence="7">
    <location>
        <begin position="413"/>
        <end position="416"/>
    </location>
</feature>
<keyword evidence="7" id="KW-0963">Cytoplasm</keyword>
<dbReference type="EMBL" id="JAMFLX010000003">
    <property type="protein sequence ID" value="MCL6268975.1"/>
    <property type="molecule type" value="Genomic_DNA"/>
</dbReference>
<comment type="caution">
    <text evidence="12">The sequence shown here is derived from an EMBL/GenBank/DDBJ whole genome shotgun (WGS) entry which is preliminary data.</text>
</comment>
<evidence type="ECO:0000256" key="6">
    <source>
        <dbReference type="ARBA" id="ARBA00023316"/>
    </source>
</evidence>
<evidence type="ECO:0000256" key="2">
    <source>
        <dbReference type="ARBA" id="ARBA00022618"/>
    </source>
</evidence>
<sequence length="501" mass="53068">MTDSIWEHNLTLNQLLEWLGIEPLAADIKLSGLATDSRRVSSGELFLALPGFATDGRDYIEAAIKAGAVAVLAEAGRDLSFVNVPVVQVCNLHARAGGLIDFALGQPSRDINVIGVTGTNGKSSSVHFVAELLEQMSSGCGVMGTLGQGRAGHLENMGNTTADILTCHSFAARMRQQNVGWMATEISSHGLDQGRVNGLRIDTAVFTNLTRDHLDYHKTMEAYAAAKGKLFAHPGLRHAIFNADDPAAETLRGFAPESVECLNCSLSDSSADLYLKNIELLPDGMKATVVTPWGTGTLETSLIGRFNLSNLLGVVAVLGCHNFPLNDVLAAIKHLASVPGRLESYGGGTQPVVVIDYAHTSDALKSVLLALREHGGRRISCVFGCGGDRDRGKRPLMAQAACAGADHVYVTSDNPRSEEPRSIIDDALTGVTGDALDKVTVVVDRAEAIALAVSNAAPGDVVLVAGKGHECYQEIKGVRYPFSDLDQVTQALTHLQAGRVA</sequence>
<keyword evidence="13" id="KW-1185">Reference proteome</keyword>
<evidence type="ECO:0000256" key="4">
    <source>
        <dbReference type="ARBA" id="ARBA00022984"/>
    </source>
</evidence>
<evidence type="ECO:0000259" key="10">
    <source>
        <dbReference type="Pfam" id="PF02875"/>
    </source>
</evidence>
<keyword evidence="2 7" id="KW-0132">Cell division</keyword>
<gene>
    <name evidence="7" type="primary">murE</name>
    <name evidence="12" type="ORF">M3P05_03335</name>
</gene>
<keyword evidence="5 7" id="KW-0131">Cell cycle</keyword>
<evidence type="ECO:0000313" key="13">
    <source>
        <dbReference type="Proteomes" id="UP001203338"/>
    </source>
</evidence>
<dbReference type="InterPro" id="IPR005761">
    <property type="entry name" value="UDP-N-AcMur-Glu-dNH2Pim_ligase"/>
</dbReference>
<feature type="binding site" evidence="7">
    <location>
        <begin position="160"/>
        <end position="161"/>
    </location>
    <ligand>
        <name>UDP-N-acetyl-alpha-D-muramoyl-L-alanyl-D-glutamate</name>
        <dbReference type="ChEBI" id="CHEBI:83900"/>
    </ligand>
</feature>
<keyword evidence="4 7" id="KW-0573">Peptidoglycan synthesis</keyword>
<reference evidence="12 13" key="1">
    <citation type="submission" date="2022-05" db="EMBL/GenBank/DDBJ databases">
        <authorList>
            <person name="Park J.-S."/>
        </authorList>
    </citation>
    <scope>NUCLEOTIDE SEQUENCE [LARGE SCALE GENOMIC DNA]</scope>
    <source>
        <strain evidence="12 13">2012CJ34-2</strain>
    </source>
</reference>
<keyword evidence="7" id="KW-0460">Magnesium</keyword>
<comment type="cofactor">
    <cofactor evidence="7">
        <name>Mg(2+)</name>
        <dbReference type="ChEBI" id="CHEBI:18420"/>
    </cofactor>
</comment>
<dbReference type="SUPFAM" id="SSF53623">
    <property type="entry name" value="MurD-like peptide ligases, catalytic domain"/>
    <property type="match status" value="1"/>
</dbReference>
<evidence type="ECO:0000256" key="7">
    <source>
        <dbReference type="HAMAP-Rule" id="MF_00208"/>
    </source>
</evidence>
<feature type="binding site" evidence="7">
    <location>
        <position position="187"/>
    </location>
    <ligand>
        <name>UDP-N-acetyl-alpha-D-muramoyl-L-alanyl-D-glutamate</name>
        <dbReference type="ChEBI" id="CHEBI:83900"/>
    </ligand>
</feature>
<dbReference type="NCBIfam" id="NF001126">
    <property type="entry name" value="PRK00139.1-4"/>
    <property type="match status" value="1"/>
</dbReference>
<comment type="catalytic activity">
    <reaction evidence="7">
        <text>UDP-N-acetyl-alpha-D-muramoyl-L-alanyl-D-glutamate + meso-2,6-diaminopimelate + ATP = UDP-N-acetyl-alpha-D-muramoyl-L-alanyl-gamma-D-glutamyl-meso-2,6-diaminopimelate + ADP + phosphate + H(+)</text>
        <dbReference type="Rhea" id="RHEA:23676"/>
        <dbReference type="ChEBI" id="CHEBI:15378"/>
        <dbReference type="ChEBI" id="CHEBI:30616"/>
        <dbReference type="ChEBI" id="CHEBI:43474"/>
        <dbReference type="ChEBI" id="CHEBI:57791"/>
        <dbReference type="ChEBI" id="CHEBI:83900"/>
        <dbReference type="ChEBI" id="CHEBI:83905"/>
        <dbReference type="ChEBI" id="CHEBI:456216"/>
        <dbReference type="EC" id="6.3.2.13"/>
    </reaction>
</comment>
<dbReference type="InterPro" id="IPR013221">
    <property type="entry name" value="Mur_ligase_cen"/>
</dbReference>
<dbReference type="EC" id="6.3.2.13" evidence="7"/>
<dbReference type="GO" id="GO:0008765">
    <property type="term" value="F:UDP-N-acetylmuramoylalanyl-D-glutamate-2,6-diaminopimelate ligase activity"/>
    <property type="evidence" value="ECO:0007669"/>
    <property type="project" value="UniProtKB-EC"/>
</dbReference>
<feature type="binding site" evidence="7">
    <location>
        <position position="470"/>
    </location>
    <ligand>
        <name>meso-2,6-diaminopimelate</name>
        <dbReference type="ChEBI" id="CHEBI:57791"/>
    </ligand>
</feature>
<keyword evidence="7 12" id="KW-0436">Ligase</keyword>
<feature type="domain" description="Mur ligase N-terminal catalytic" evidence="9">
    <location>
        <begin position="30"/>
        <end position="80"/>
    </location>
</feature>